<name>A0A251WZ43_9RHOB</name>
<accession>A0A251WZ43</accession>
<sequence>MDTTKNKRTRLLDLTRLLSRAGQVMTGVDRVEFAYLCRFLEDDTDCFFLVRTAYGYVLLDREGGQLIKQACETGDWGRPDLLSRLRRKMPVAVQSAQTLARHFRIARCGNGRLALMLAEHLPEAVDFYNVGHTNLTTAYFVALRQVADIRITIMVHDVIPLELPEMQEPRTIKRFEDLMRSVSEFADRVIAISDAAADSMIGPFRRFGRLPPITVAHLGVTVPVPRYAEIPEYLDLSEPYFVTVGTIEPRKYHALLLELWQAMPDDSKPKLLICGRRGWLNHSVFEQLDRGVDRVVELPDLSDDALAAVVHGAKGLLFPSVAEGFGLPPVEAAALGVPVVCADLPVYRETLGDTGVYLDPQDNYSWRETIKQLMAEDDGEREPYVVPPTWSSHFDTVLDQ</sequence>
<dbReference type="Pfam" id="PF00534">
    <property type="entry name" value="Glycos_transf_1"/>
    <property type="match status" value="1"/>
</dbReference>
<organism evidence="3 4">
    <name type="scientific">Marivivens niveibacter</name>
    <dbReference type="NCBI Taxonomy" id="1930667"/>
    <lineage>
        <taxon>Bacteria</taxon>
        <taxon>Pseudomonadati</taxon>
        <taxon>Pseudomonadota</taxon>
        <taxon>Alphaproteobacteria</taxon>
        <taxon>Rhodobacterales</taxon>
        <taxon>Paracoccaceae</taxon>
        <taxon>Marivivens group</taxon>
        <taxon>Marivivens</taxon>
    </lineage>
</organism>
<proteinExistence type="predicted"/>
<dbReference type="CDD" id="cd03809">
    <property type="entry name" value="GT4_MtfB-like"/>
    <property type="match status" value="1"/>
</dbReference>
<dbReference type="PANTHER" id="PTHR46401">
    <property type="entry name" value="GLYCOSYLTRANSFERASE WBBK-RELATED"/>
    <property type="match status" value="1"/>
</dbReference>
<protein>
    <recommendedName>
        <fullName evidence="2">Glycosyl transferase family 1 domain-containing protein</fullName>
    </recommendedName>
</protein>
<dbReference type="GO" id="GO:0016757">
    <property type="term" value="F:glycosyltransferase activity"/>
    <property type="evidence" value="ECO:0007669"/>
    <property type="project" value="InterPro"/>
</dbReference>
<dbReference type="PANTHER" id="PTHR46401:SF2">
    <property type="entry name" value="GLYCOSYLTRANSFERASE WBBK-RELATED"/>
    <property type="match status" value="1"/>
</dbReference>
<dbReference type="Proteomes" id="UP000194664">
    <property type="component" value="Unassembled WGS sequence"/>
</dbReference>
<keyword evidence="4" id="KW-1185">Reference proteome</keyword>
<dbReference type="AlphaFoldDB" id="A0A251WZ43"/>
<evidence type="ECO:0000313" key="4">
    <source>
        <dbReference type="Proteomes" id="UP000194664"/>
    </source>
</evidence>
<feature type="domain" description="Glycosyl transferase family 1" evidence="2">
    <location>
        <begin position="237"/>
        <end position="377"/>
    </location>
</feature>
<evidence type="ECO:0000256" key="1">
    <source>
        <dbReference type="ARBA" id="ARBA00022679"/>
    </source>
</evidence>
<dbReference type="SUPFAM" id="SSF53756">
    <property type="entry name" value="UDP-Glycosyltransferase/glycogen phosphorylase"/>
    <property type="match status" value="1"/>
</dbReference>
<gene>
    <name evidence="3" type="ORF">BVC71_07335</name>
</gene>
<comment type="caution">
    <text evidence="3">The sequence shown here is derived from an EMBL/GenBank/DDBJ whole genome shotgun (WGS) entry which is preliminary data.</text>
</comment>
<evidence type="ECO:0000313" key="3">
    <source>
        <dbReference type="EMBL" id="OUD09642.1"/>
    </source>
</evidence>
<keyword evidence="1" id="KW-0808">Transferase</keyword>
<dbReference type="Gene3D" id="3.40.50.2000">
    <property type="entry name" value="Glycogen Phosphorylase B"/>
    <property type="match status" value="1"/>
</dbReference>
<dbReference type="InterPro" id="IPR001296">
    <property type="entry name" value="Glyco_trans_1"/>
</dbReference>
<dbReference type="EMBL" id="MSPP01000002">
    <property type="protein sequence ID" value="OUD09642.1"/>
    <property type="molecule type" value="Genomic_DNA"/>
</dbReference>
<evidence type="ECO:0000259" key="2">
    <source>
        <dbReference type="Pfam" id="PF00534"/>
    </source>
</evidence>
<reference evidence="3 4" key="1">
    <citation type="submission" date="2016-12" db="EMBL/GenBank/DDBJ databases">
        <title>The draft genome sequence of HSLHS2.</title>
        <authorList>
            <person name="Hu D."/>
            <person name="Wang L."/>
            <person name="Shao Z."/>
        </authorList>
    </citation>
    <scope>NUCLEOTIDE SEQUENCE [LARGE SCALE GENOMIC DNA]</scope>
    <source>
        <strain evidence="3">MCCC 1A06712</strain>
    </source>
</reference>